<evidence type="ECO:0000256" key="5">
    <source>
        <dbReference type="ARBA" id="ARBA00022741"/>
    </source>
</evidence>
<protein>
    <submittedName>
        <fullName evidence="12">Diacylglycerol kinase family lipid kinase</fullName>
    </submittedName>
</protein>
<dbReference type="PROSITE" id="PS50146">
    <property type="entry name" value="DAGK"/>
    <property type="match status" value="1"/>
</dbReference>
<dbReference type="SMART" id="SM00046">
    <property type="entry name" value="DAGKc"/>
    <property type="match status" value="1"/>
</dbReference>
<evidence type="ECO:0000256" key="3">
    <source>
        <dbReference type="ARBA" id="ARBA00022516"/>
    </source>
</evidence>
<comment type="similarity">
    <text evidence="2">Belongs to the diacylglycerol/lipid kinase family.</text>
</comment>
<evidence type="ECO:0000313" key="13">
    <source>
        <dbReference type="Proteomes" id="UP001057753"/>
    </source>
</evidence>
<evidence type="ECO:0000256" key="8">
    <source>
        <dbReference type="ARBA" id="ARBA00023098"/>
    </source>
</evidence>
<sequence>MLGFIVNELSGNGRGRRVWKKVERSVLLKDIDYTTRFTNSPNHATKLVKDLLHEKVDIIIVVGGDGTIHEVVNGLVFQPIPLGIIPTGSGNDFARSLSIPMNPFKALERILMNDPESIDILDLGKHYCLTVTGIGLDGQVAATVNKAVYKRFLNWCRLGGLSYTVSLLDTLIRYVPTTVRLVIDGKEMSFEKVWLVAIANSPSYGGGITICPDALFNDGLLNVCIVHGLNKWSLLRVFPKAFKGNHTVLKKNVTLIQGKQISVLSDPPVPVHTDGEQLMFSPVKATIKREALNII</sequence>
<dbReference type="InterPro" id="IPR005218">
    <property type="entry name" value="Diacylglycerol/lipid_kinase"/>
</dbReference>
<keyword evidence="6 12" id="KW-0418">Kinase</keyword>
<dbReference type="GO" id="GO:0008654">
    <property type="term" value="P:phospholipid biosynthetic process"/>
    <property type="evidence" value="ECO:0007669"/>
    <property type="project" value="UniProtKB-KW"/>
</dbReference>
<keyword evidence="7" id="KW-0067">ATP-binding</keyword>
<proteinExistence type="inferred from homology"/>
<dbReference type="Gene3D" id="3.40.50.10330">
    <property type="entry name" value="Probable inorganic polyphosphate/atp-NAD kinase, domain 1"/>
    <property type="match status" value="1"/>
</dbReference>
<feature type="domain" description="DAGKc" evidence="11">
    <location>
        <begin position="1"/>
        <end position="127"/>
    </location>
</feature>
<dbReference type="InterPro" id="IPR017438">
    <property type="entry name" value="ATP-NAD_kinase_N"/>
</dbReference>
<dbReference type="InterPro" id="IPR001206">
    <property type="entry name" value="Diacylglycerol_kinase_cat_dom"/>
</dbReference>
<evidence type="ECO:0000256" key="10">
    <source>
        <dbReference type="ARBA" id="ARBA00023264"/>
    </source>
</evidence>
<dbReference type="SUPFAM" id="SSF111331">
    <property type="entry name" value="NAD kinase/diacylglycerol kinase-like"/>
    <property type="match status" value="1"/>
</dbReference>
<dbReference type="EMBL" id="JABXYM010000001">
    <property type="protein sequence ID" value="MCR6096409.1"/>
    <property type="molecule type" value="Genomic_DNA"/>
</dbReference>
<dbReference type="NCBIfam" id="TIGR00147">
    <property type="entry name" value="YegS/Rv2252/BmrU family lipid kinase"/>
    <property type="match status" value="1"/>
</dbReference>
<dbReference type="InterPro" id="IPR045540">
    <property type="entry name" value="YegS/DAGK_C"/>
</dbReference>
<evidence type="ECO:0000256" key="4">
    <source>
        <dbReference type="ARBA" id="ARBA00022679"/>
    </source>
</evidence>
<dbReference type="PANTHER" id="PTHR12358:SF54">
    <property type="entry name" value="SPHINGOSINE KINASE RELATED PROTEIN"/>
    <property type="match status" value="1"/>
</dbReference>
<dbReference type="GO" id="GO:0016301">
    <property type="term" value="F:kinase activity"/>
    <property type="evidence" value="ECO:0007669"/>
    <property type="project" value="UniProtKB-KW"/>
</dbReference>
<keyword evidence="3" id="KW-0444">Lipid biosynthesis</keyword>
<comment type="cofactor">
    <cofactor evidence="1">
        <name>Mg(2+)</name>
        <dbReference type="ChEBI" id="CHEBI:18420"/>
    </cofactor>
</comment>
<dbReference type="Gene3D" id="2.60.200.40">
    <property type="match status" value="1"/>
</dbReference>
<accession>A0A9Q4FZ50</accession>
<comment type="caution">
    <text evidence="12">The sequence shown here is derived from an EMBL/GenBank/DDBJ whole genome shotgun (WGS) entry which is preliminary data.</text>
</comment>
<evidence type="ECO:0000256" key="1">
    <source>
        <dbReference type="ARBA" id="ARBA00001946"/>
    </source>
</evidence>
<dbReference type="Proteomes" id="UP001057753">
    <property type="component" value="Unassembled WGS sequence"/>
</dbReference>
<dbReference type="InterPro" id="IPR050187">
    <property type="entry name" value="Lipid_Phosphate_FormReg"/>
</dbReference>
<keyword evidence="13" id="KW-1185">Reference proteome</keyword>
<evidence type="ECO:0000256" key="2">
    <source>
        <dbReference type="ARBA" id="ARBA00005983"/>
    </source>
</evidence>
<evidence type="ECO:0000259" key="11">
    <source>
        <dbReference type="PROSITE" id="PS50146"/>
    </source>
</evidence>
<name>A0A9Q4FZ50_SALAG</name>
<gene>
    <name evidence="12" type="ORF">HXA33_07575</name>
</gene>
<keyword evidence="4" id="KW-0808">Transferase</keyword>
<keyword evidence="10" id="KW-1208">Phospholipid metabolism</keyword>
<dbReference type="RefSeq" id="WP_257821022.1">
    <property type="nucleotide sequence ID" value="NZ_JABXYM010000001.1"/>
</dbReference>
<keyword evidence="9" id="KW-0594">Phospholipid biosynthesis</keyword>
<dbReference type="GO" id="GO:0005524">
    <property type="term" value="F:ATP binding"/>
    <property type="evidence" value="ECO:0007669"/>
    <property type="project" value="UniProtKB-KW"/>
</dbReference>
<evidence type="ECO:0000256" key="6">
    <source>
        <dbReference type="ARBA" id="ARBA00022777"/>
    </source>
</evidence>
<evidence type="ECO:0000256" key="7">
    <source>
        <dbReference type="ARBA" id="ARBA00022840"/>
    </source>
</evidence>
<keyword evidence="5" id="KW-0547">Nucleotide-binding</keyword>
<reference evidence="12" key="1">
    <citation type="submission" date="2020-06" db="EMBL/GenBank/DDBJ databases">
        <title>Insight into the genomes of haloalkaliphilic bacilli from Kenyan soda lakes.</title>
        <authorList>
            <person name="Mwirichia R."/>
            <person name="Villamizar G.C."/>
            <person name="Poehlein A."/>
            <person name="Mugweru J."/>
            <person name="Kipnyargis A."/>
            <person name="Kiplimo D."/>
            <person name="Orwa P."/>
            <person name="Daniel R."/>
        </authorList>
    </citation>
    <scope>NUCLEOTIDE SEQUENCE</scope>
    <source>
        <strain evidence="12">B1096_S55</strain>
    </source>
</reference>
<evidence type="ECO:0000256" key="9">
    <source>
        <dbReference type="ARBA" id="ARBA00023209"/>
    </source>
</evidence>
<keyword evidence="8" id="KW-0443">Lipid metabolism</keyword>
<dbReference type="PANTHER" id="PTHR12358">
    <property type="entry name" value="SPHINGOSINE KINASE"/>
    <property type="match status" value="1"/>
</dbReference>
<dbReference type="Pfam" id="PF00781">
    <property type="entry name" value="DAGK_cat"/>
    <property type="match status" value="1"/>
</dbReference>
<dbReference type="Pfam" id="PF19279">
    <property type="entry name" value="YegS_C"/>
    <property type="match status" value="1"/>
</dbReference>
<dbReference type="AlphaFoldDB" id="A0A9Q4FZ50"/>
<dbReference type="InterPro" id="IPR016064">
    <property type="entry name" value="NAD/diacylglycerol_kinase_sf"/>
</dbReference>
<evidence type="ECO:0000313" key="12">
    <source>
        <dbReference type="EMBL" id="MCR6096409.1"/>
    </source>
</evidence>
<organism evidence="12 13">
    <name type="scientific">Salipaludibacillus agaradhaerens</name>
    <name type="common">Bacillus agaradhaerens</name>
    <dbReference type="NCBI Taxonomy" id="76935"/>
    <lineage>
        <taxon>Bacteria</taxon>
        <taxon>Bacillati</taxon>
        <taxon>Bacillota</taxon>
        <taxon>Bacilli</taxon>
        <taxon>Bacillales</taxon>
        <taxon>Bacillaceae</taxon>
    </lineage>
</organism>